<dbReference type="EMBL" id="MT701590">
    <property type="protein sequence ID" value="QPB09251.1"/>
    <property type="molecule type" value="Genomic_DNA"/>
</dbReference>
<organism evidence="2 3">
    <name type="scientific">Klebsiella phage Miami</name>
    <dbReference type="NCBI Taxonomy" id="2767581"/>
    <lineage>
        <taxon>Viruses</taxon>
        <taxon>Duplodnaviria</taxon>
        <taxon>Heunggongvirae</taxon>
        <taxon>Uroviricota</taxon>
        <taxon>Caudoviricetes</taxon>
        <taxon>Chimalliviridae</taxon>
        <taxon>Miamivirus</taxon>
        <taxon>Miamivirus miami</taxon>
    </lineage>
</organism>
<name>A0A873WNK1_9CAUD</name>
<proteinExistence type="predicted"/>
<reference evidence="2 3" key="1">
    <citation type="submission" date="2020-07" db="EMBL/GenBank/DDBJ databases">
        <title>Complete genome sequence of Klebsiella pneumoniae phage Miami.</title>
        <authorList>
            <person name="Mora D.A."/>
            <person name="Lessor L."/>
            <person name="Gill J."/>
            <person name="Liu M."/>
        </authorList>
    </citation>
    <scope>NUCLEOTIDE SEQUENCE [LARGE SCALE GENOMIC DNA]</scope>
</reference>
<evidence type="ECO:0000256" key="1">
    <source>
        <dbReference type="SAM" id="Phobius"/>
    </source>
</evidence>
<accession>A0A873WNK1</accession>
<keyword evidence="1" id="KW-0472">Membrane</keyword>
<gene>
    <name evidence="2" type="ORF">CPT_Miami_156</name>
</gene>
<feature type="transmembrane region" description="Helical" evidence="1">
    <location>
        <begin position="47"/>
        <end position="65"/>
    </location>
</feature>
<feature type="transmembrane region" description="Helical" evidence="1">
    <location>
        <begin position="6"/>
        <end position="31"/>
    </location>
</feature>
<evidence type="ECO:0000313" key="2">
    <source>
        <dbReference type="EMBL" id="QPB09251.1"/>
    </source>
</evidence>
<keyword evidence="1" id="KW-1133">Transmembrane helix</keyword>
<keyword evidence="3" id="KW-1185">Reference proteome</keyword>
<evidence type="ECO:0000313" key="3">
    <source>
        <dbReference type="Proteomes" id="UP000662782"/>
    </source>
</evidence>
<dbReference type="Proteomes" id="UP000662782">
    <property type="component" value="Segment"/>
</dbReference>
<sequence length="114" mass="12817">MSPFNIYFSASPLGSAIGLAILLVLGWFFIYRSPTAINQVIGKQKRVYVVLFVLVFFIGSCFNIGTRQAELNRSQFDAQMNTEIIKKSPTSTEVFDARGNFNQALDKAKKENEQ</sequence>
<protein>
    <submittedName>
        <fullName evidence="2">Uncharacterized protein</fullName>
    </submittedName>
</protein>
<keyword evidence="1" id="KW-0812">Transmembrane</keyword>